<dbReference type="EMBL" id="CACVBM020001032">
    <property type="protein sequence ID" value="CAA7025718.1"/>
    <property type="molecule type" value="Genomic_DNA"/>
</dbReference>
<protein>
    <recommendedName>
        <fullName evidence="4">Retrotransposon gag domain-containing protein</fullName>
    </recommendedName>
</protein>
<dbReference type="AlphaFoldDB" id="A0A6D2IGD7"/>
<evidence type="ECO:0000313" key="2">
    <source>
        <dbReference type="EMBL" id="CAA7025718.1"/>
    </source>
</evidence>
<dbReference type="Proteomes" id="UP000467841">
    <property type="component" value="Unassembled WGS sequence"/>
</dbReference>
<evidence type="ECO:0008006" key="4">
    <source>
        <dbReference type="Google" id="ProtNLM"/>
    </source>
</evidence>
<feature type="region of interest" description="Disordered" evidence="1">
    <location>
        <begin position="34"/>
        <end position="55"/>
    </location>
</feature>
<comment type="caution">
    <text evidence="2">The sequence shown here is derived from an EMBL/GenBank/DDBJ whole genome shotgun (WGS) entry which is preliminary data.</text>
</comment>
<keyword evidence="3" id="KW-1185">Reference proteome</keyword>
<evidence type="ECO:0000256" key="1">
    <source>
        <dbReference type="SAM" id="MobiDB-lite"/>
    </source>
</evidence>
<dbReference type="Gene3D" id="2.40.70.10">
    <property type="entry name" value="Acid Proteases"/>
    <property type="match status" value="1"/>
</dbReference>
<sequence>MGSNSDELLQRIYDKLVKLQETLNQRDIIREQRRHTVASAASRDKARRAKTEGKHQRTCGAFCRTLGNGKIERAHLKRKIVMVDTGWKTDQRGGHVKLNGSEAIMNSDKYGFGKVTVQDRRTERLPVNPRHYGSENGGVRESLVRGADGEPINRRSQAVLYDEHDRRRYHETEHGGAHKRESLIGVGRETRLSHSSAAELEYWLECFERHCSANHIAASEKIQVAYHNLQGPAGSRIKELWDRKAPRTWEEFKSLIFQKPEPRDIEGGYRDTRERAAPNWYQGIRQESSVREYRNRFEALCLNTSHLPGRHWEDIFLLGLKPQLRNAVKQFQPKEIIQMMDLAQWLEEDAEIRSQASTREQGNNPREFMKMKLVDQVGIQGKDTSCPFDESSLRFQGFLGNHEVSIEIDSGATHNFLSMDLASKLSLHNKVTKYQARYSSKAWK</sequence>
<dbReference type="OrthoDB" id="1114303at2759"/>
<name>A0A6D2IGD7_9BRAS</name>
<evidence type="ECO:0000313" key="3">
    <source>
        <dbReference type="Proteomes" id="UP000467841"/>
    </source>
</evidence>
<dbReference type="InterPro" id="IPR021109">
    <property type="entry name" value="Peptidase_aspartic_dom_sf"/>
</dbReference>
<gene>
    <name evidence="2" type="ORF">MERR_LOCUS12953</name>
</gene>
<proteinExistence type="predicted"/>
<reference evidence="2" key="1">
    <citation type="submission" date="2020-01" db="EMBL/GenBank/DDBJ databases">
        <authorList>
            <person name="Mishra B."/>
        </authorList>
    </citation>
    <scope>NUCLEOTIDE SEQUENCE [LARGE SCALE GENOMIC DNA]</scope>
</reference>
<accession>A0A6D2IGD7</accession>
<organism evidence="2 3">
    <name type="scientific">Microthlaspi erraticum</name>
    <dbReference type="NCBI Taxonomy" id="1685480"/>
    <lineage>
        <taxon>Eukaryota</taxon>
        <taxon>Viridiplantae</taxon>
        <taxon>Streptophyta</taxon>
        <taxon>Embryophyta</taxon>
        <taxon>Tracheophyta</taxon>
        <taxon>Spermatophyta</taxon>
        <taxon>Magnoliopsida</taxon>
        <taxon>eudicotyledons</taxon>
        <taxon>Gunneridae</taxon>
        <taxon>Pentapetalae</taxon>
        <taxon>rosids</taxon>
        <taxon>malvids</taxon>
        <taxon>Brassicales</taxon>
        <taxon>Brassicaceae</taxon>
        <taxon>Coluteocarpeae</taxon>
        <taxon>Microthlaspi</taxon>
    </lineage>
</organism>